<gene>
    <name evidence="2" type="ORF">EI163_16640</name>
</gene>
<comment type="caution">
    <text evidence="2">The sequence shown here is derived from an EMBL/GenBank/DDBJ whole genome shotgun (WGS) entry which is preliminary data.</text>
</comment>
<dbReference type="InterPro" id="IPR001173">
    <property type="entry name" value="Glyco_trans_2-like"/>
</dbReference>
<accession>A0ABR9FGH5</accession>
<proteinExistence type="predicted"/>
<feature type="domain" description="Glycosyltransferase 2-like" evidence="1">
    <location>
        <begin position="269"/>
        <end position="447"/>
    </location>
</feature>
<dbReference type="SUPFAM" id="SSF53448">
    <property type="entry name" value="Nucleotide-diphospho-sugar transferases"/>
    <property type="match status" value="1"/>
</dbReference>
<evidence type="ECO:0000313" key="2">
    <source>
        <dbReference type="EMBL" id="MBE0405169.1"/>
    </source>
</evidence>
<dbReference type="EMBL" id="RRZC01000028">
    <property type="protein sequence ID" value="MBE0405169.1"/>
    <property type="molecule type" value="Genomic_DNA"/>
</dbReference>
<evidence type="ECO:0000313" key="3">
    <source>
        <dbReference type="Proteomes" id="UP000754821"/>
    </source>
</evidence>
<name>A0ABR9FGH5_9GAMM</name>
<dbReference type="Gene3D" id="3.90.550.10">
    <property type="entry name" value="Spore Coat Polysaccharide Biosynthesis Protein SpsA, Chain A"/>
    <property type="match status" value="1"/>
</dbReference>
<dbReference type="RefSeq" id="WP_192528586.1">
    <property type="nucleotide sequence ID" value="NZ_RRZC01000028.1"/>
</dbReference>
<dbReference type="PANTHER" id="PTHR43179">
    <property type="entry name" value="RHAMNOSYLTRANSFERASE WBBL"/>
    <property type="match status" value="1"/>
</dbReference>
<evidence type="ECO:0000259" key="1">
    <source>
        <dbReference type="Pfam" id="PF00535"/>
    </source>
</evidence>
<keyword evidence="3" id="KW-1185">Reference proteome</keyword>
<reference evidence="2 3" key="1">
    <citation type="submission" date="2020-07" db="EMBL/GenBank/DDBJ databases">
        <title>Halophilic bacteria isolated from french cheeses.</title>
        <authorList>
            <person name="Kothe C.I."/>
            <person name="Farah-Kraiem B."/>
            <person name="Renault P."/>
            <person name="Dridi B."/>
        </authorList>
    </citation>
    <scope>NUCLEOTIDE SEQUENCE [LARGE SCALE GENOMIC DNA]</scope>
    <source>
        <strain evidence="2 3">FME16</strain>
    </source>
</reference>
<organism evidence="2 3">
    <name type="scientific">Halomonas citrativorans</name>
    <dbReference type="NCBI Taxonomy" id="2742612"/>
    <lineage>
        <taxon>Bacteria</taxon>
        <taxon>Pseudomonadati</taxon>
        <taxon>Pseudomonadota</taxon>
        <taxon>Gammaproteobacteria</taxon>
        <taxon>Oceanospirillales</taxon>
        <taxon>Halomonadaceae</taxon>
        <taxon>Halomonas</taxon>
    </lineage>
</organism>
<dbReference type="Pfam" id="PF00535">
    <property type="entry name" value="Glycos_transf_2"/>
    <property type="match status" value="1"/>
</dbReference>
<dbReference type="InterPro" id="IPR029044">
    <property type="entry name" value="Nucleotide-diphossugar_trans"/>
</dbReference>
<dbReference type="PANTHER" id="PTHR43179:SF7">
    <property type="entry name" value="RHAMNOSYLTRANSFERASE WBBL"/>
    <property type="match status" value="1"/>
</dbReference>
<sequence>MNDVKNKLNFFIFVVLASEADKEKLTMTLASLRLQPSLTCMIHCKVLVPGPMRLFTWVSLIQPSLKITCTEYHPERLGEGLNQALSNHAPALYDWIGVMQPGDCWSETAFGDARLFLSDKPNCRVLYVDEVQKKPEGDDLVYYHKPAWSPDWLWSMPYTQRGVLFRFDWLNGLQKFSLSQEITSLELLIQELLLRAETKASREMAFSVCRIPKVLFVTLASGNELIQSLPKKILLTLAQAYDSGASIQYNAEGRLSVSWSLPEKQPTVSLLIPTRDGLSILKPCVDAILCRTAYSNFEIIIIDNQSSCPETLAYLDAIQASDKRVRVLKWNRRFNYSAINNFAMLHAKGDIVGLVNNDIEPINGEWLTEMVRHVCRKEVGCVGAKLYYPNDTLQHAGVILGLGGVAGHGHKHLKREAPGYYQRLWHVQNYSAVTAACLLVRKDVYKEVGGLNETFLKITYNDVDFCLKVLQAGYRNVWTPNAELYHHESVSRGKNNTRRKKWRAKIEFTYMRMKWSNLLKNDPAYNPNLTLEREDFSLR</sequence>
<protein>
    <submittedName>
        <fullName evidence="2">Glycosyltransferase</fullName>
    </submittedName>
</protein>
<dbReference type="Proteomes" id="UP000754821">
    <property type="component" value="Unassembled WGS sequence"/>
</dbReference>
<dbReference type="CDD" id="cd04186">
    <property type="entry name" value="GT_2_like_c"/>
    <property type="match status" value="1"/>
</dbReference>